<protein>
    <submittedName>
        <fullName evidence="2">Uncharacterized protein</fullName>
    </submittedName>
</protein>
<dbReference type="EMBL" id="CDMY01000571">
    <property type="protein sequence ID" value="CEM23833.1"/>
    <property type="molecule type" value="Genomic_DNA"/>
</dbReference>
<feature type="region of interest" description="Disordered" evidence="1">
    <location>
        <begin position="107"/>
        <end position="165"/>
    </location>
</feature>
<accession>A0A0G4G600</accession>
<proteinExistence type="predicted"/>
<dbReference type="Proteomes" id="UP000041254">
    <property type="component" value="Unassembled WGS sequence"/>
</dbReference>
<evidence type="ECO:0000313" key="3">
    <source>
        <dbReference type="Proteomes" id="UP000041254"/>
    </source>
</evidence>
<evidence type="ECO:0000256" key="1">
    <source>
        <dbReference type="SAM" id="MobiDB-lite"/>
    </source>
</evidence>
<dbReference type="InParanoid" id="A0A0G4G600"/>
<dbReference type="VEuPathDB" id="CryptoDB:Vbra_17158"/>
<sequence length="198" mass="21775">MSVCMSTICVSAEWRLGVQKQLEESFSSAVEALSDRPSDAKAVKGDDDKVQEGAARRLSLASTVASSPPIWRSTTALQRSYTDLSLPDSPPSPAVDKRQLQRSFPIATSPQQQQQQAAAPTDISQETPSPSLRQARTSNDHQLSPPDFFAPPLPSHRRRLCDEPADNASDRDLYFVLQTCRDEDISGTQDHQLQSLIL</sequence>
<reference evidence="2 3" key="1">
    <citation type="submission" date="2014-11" db="EMBL/GenBank/DDBJ databases">
        <authorList>
            <person name="Zhu J."/>
            <person name="Qi W."/>
            <person name="Song R."/>
        </authorList>
    </citation>
    <scope>NUCLEOTIDE SEQUENCE [LARGE SCALE GENOMIC DNA]</scope>
</reference>
<organism evidence="2 3">
    <name type="scientific">Vitrella brassicaformis (strain CCMP3155)</name>
    <dbReference type="NCBI Taxonomy" id="1169540"/>
    <lineage>
        <taxon>Eukaryota</taxon>
        <taxon>Sar</taxon>
        <taxon>Alveolata</taxon>
        <taxon>Colpodellida</taxon>
        <taxon>Vitrellaceae</taxon>
        <taxon>Vitrella</taxon>
    </lineage>
</organism>
<evidence type="ECO:0000313" key="2">
    <source>
        <dbReference type="EMBL" id="CEM23833.1"/>
    </source>
</evidence>
<name>A0A0G4G600_VITBC</name>
<feature type="compositionally biased region" description="Polar residues" evidence="1">
    <location>
        <begin position="122"/>
        <end position="142"/>
    </location>
</feature>
<gene>
    <name evidence="2" type="ORF">Vbra_17158</name>
</gene>
<dbReference type="AlphaFoldDB" id="A0A0G4G600"/>
<keyword evidence="3" id="KW-1185">Reference proteome</keyword>